<feature type="transmembrane region" description="Helical" evidence="7">
    <location>
        <begin position="211"/>
        <end position="229"/>
    </location>
</feature>
<dbReference type="RefSeq" id="WP_104363630.1">
    <property type="nucleotide sequence ID" value="NZ_PSZB01000004.1"/>
</dbReference>
<evidence type="ECO:0000256" key="3">
    <source>
        <dbReference type="ARBA" id="ARBA00022475"/>
    </source>
</evidence>
<accession>A0A2S6A4Z5</accession>
<dbReference type="Gene3D" id="3.40.1710.10">
    <property type="entry name" value="abc type-2 transporter like domain"/>
    <property type="match status" value="1"/>
</dbReference>
<evidence type="ECO:0000313" key="10">
    <source>
        <dbReference type="Proteomes" id="UP000238356"/>
    </source>
</evidence>
<dbReference type="InterPro" id="IPR013525">
    <property type="entry name" value="ABC2_TM"/>
</dbReference>
<comment type="subcellular location">
    <subcellularLocation>
        <location evidence="1">Cell membrane</location>
        <topology evidence="1">Multi-pass membrane protein</topology>
    </subcellularLocation>
</comment>
<keyword evidence="10" id="KW-1185">Reference proteome</keyword>
<evidence type="ECO:0000256" key="7">
    <source>
        <dbReference type="SAM" id="Phobius"/>
    </source>
</evidence>
<dbReference type="PANTHER" id="PTHR43077:SF8">
    <property type="entry name" value="DOXORUBICIN RESISTANCE ABC TRANSPORTER PERMEASE PROTEIN DRRB"/>
    <property type="match status" value="1"/>
</dbReference>
<dbReference type="GO" id="GO:0005886">
    <property type="term" value="C:plasma membrane"/>
    <property type="evidence" value="ECO:0007669"/>
    <property type="project" value="UniProtKB-SubCell"/>
</dbReference>
<evidence type="ECO:0000313" key="9">
    <source>
        <dbReference type="EMBL" id="PPJ27197.1"/>
    </source>
</evidence>
<feature type="transmembrane region" description="Helical" evidence="7">
    <location>
        <begin position="266"/>
        <end position="291"/>
    </location>
</feature>
<gene>
    <name evidence="9" type="ORF">C5F51_18275</name>
</gene>
<dbReference type="GO" id="GO:0140359">
    <property type="term" value="F:ABC-type transporter activity"/>
    <property type="evidence" value="ECO:0007669"/>
    <property type="project" value="InterPro"/>
</dbReference>
<keyword evidence="4 7" id="KW-0812">Transmembrane</keyword>
<evidence type="ECO:0000256" key="6">
    <source>
        <dbReference type="ARBA" id="ARBA00023136"/>
    </source>
</evidence>
<evidence type="ECO:0000256" key="4">
    <source>
        <dbReference type="ARBA" id="ARBA00022692"/>
    </source>
</evidence>
<comment type="similarity">
    <text evidence="2">Belongs to the ABC-2 integral membrane protein family.</text>
</comment>
<dbReference type="Pfam" id="PF12698">
    <property type="entry name" value="ABC2_membrane_3"/>
    <property type="match status" value="1"/>
</dbReference>
<keyword evidence="3" id="KW-1003">Cell membrane</keyword>
<feature type="transmembrane region" description="Helical" evidence="7">
    <location>
        <begin position="297"/>
        <end position="317"/>
    </location>
</feature>
<evidence type="ECO:0000256" key="1">
    <source>
        <dbReference type="ARBA" id="ARBA00004651"/>
    </source>
</evidence>
<evidence type="ECO:0000259" key="8">
    <source>
        <dbReference type="Pfam" id="PF12698"/>
    </source>
</evidence>
<dbReference type="AlphaFoldDB" id="A0A2S6A4Z5"/>
<dbReference type="PANTHER" id="PTHR43077">
    <property type="entry name" value="TRANSPORT PERMEASE YVFS-RELATED"/>
    <property type="match status" value="1"/>
</dbReference>
<reference evidence="9 10" key="1">
    <citation type="submission" date="2018-02" db="EMBL/GenBank/DDBJ databases">
        <title>8 Nocardia nova and 1 Nocardia cyriacigeorgica strain used for evolution to TMP-SMX.</title>
        <authorList>
            <person name="Mehta H."/>
            <person name="Weng J."/>
            <person name="Shamoo Y."/>
        </authorList>
    </citation>
    <scope>NUCLEOTIDE SEQUENCE [LARGE SCALE GENOMIC DNA]</scope>
    <source>
        <strain evidence="9 10">BAA2227</strain>
    </source>
</reference>
<sequence length="425" mass="45129">MFPVAVVSVVAALLGLLYLDYVVDPQRNLHDFPIALVNQDVGETLGAPGQQKHVNFGDQVADGLRAAVPADQIDLRVLGLPEAQQQMQNGQVYGTVVIPSDFSKRLGILGVGSVIPGDIERPIITLLTNPRSGTYATQIVVRFGDQALPQINEKVGQQLTEQVRTQLTPAPGGPPAPELSGASRLTLAQPLQILVQEFHPLPGGSGQGLTAFFYALLLLMAGMLGAMIVHTMIDSALGFIPTEYGPWYVHYPATPVSRLRTLLIKWAVMAVAAVVVSAILLGIGAALGMPLDNPLGLYLYGVLAIIAVGFTGISILAAIGSAGLLVNMILFIVLGLPSSGGTVPIEATPKYLGWLATFEPMHQVFLAVRSLLYFDGNGAAGFTRGFWMTVLGLTIGVVLGVVVTRFYDRKGLERKPINRTEPAPA</sequence>
<keyword evidence="6 7" id="KW-0472">Membrane</keyword>
<dbReference type="EMBL" id="PSZD01000010">
    <property type="protein sequence ID" value="PPJ27197.1"/>
    <property type="molecule type" value="Genomic_DNA"/>
</dbReference>
<proteinExistence type="inferred from homology"/>
<feature type="transmembrane region" description="Helical" evidence="7">
    <location>
        <begin position="386"/>
        <end position="407"/>
    </location>
</feature>
<comment type="caution">
    <text evidence="9">The sequence shown here is derived from an EMBL/GenBank/DDBJ whole genome shotgun (WGS) entry which is preliminary data.</text>
</comment>
<dbReference type="Proteomes" id="UP000238356">
    <property type="component" value="Unassembled WGS sequence"/>
</dbReference>
<feature type="domain" description="ABC-2 type transporter transmembrane" evidence="8">
    <location>
        <begin position="9"/>
        <end position="396"/>
    </location>
</feature>
<dbReference type="InterPro" id="IPR051328">
    <property type="entry name" value="T7SS_ABC-Transporter"/>
</dbReference>
<evidence type="ECO:0000256" key="5">
    <source>
        <dbReference type="ARBA" id="ARBA00022989"/>
    </source>
</evidence>
<name>A0A2S6A4Z5_9NOCA</name>
<evidence type="ECO:0000256" key="2">
    <source>
        <dbReference type="ARBA" id="ARBA00007783"/>
    </source>
</evidence>
<organism evidence="9 10">
    <name type="scientific">Nocardia nova</name>
    <dbReference type="NCBI Taxonomy" id="37330"/>
    <lineage>
        <taxon>Bacteria</taxon>
        <taxon>Bacillati</taxon>
        <taxon>Actinomycetota</taxon>
        <taxon>Actinomycetes</taxon>
        <taxon>Mycobacteriales</taxon>
        <taxon>Nocardiaceae</taxon>
        <taxon>Nocardia</taxon>
    </lineage>
</organism>
<feature type="transmembrane region" description="Helical" evidence="7">
    <location>
        <begin position="324"/>
        <end position="345"/>
    </location>
</feature>
<protein>
    <recommendedName>
        <fullName evidence="8">ABC-2 type transporter transmembrane domain-containing protein</fullName>
    </recommendedName>
</protein>
<keyword evidence="5 7" id="KW-1133">Transmembrane helix</keyword>